<keyword evidence="10" id="KW-0472">Membrane</keyword>
<evidence type="ECO:0000256" key="3">
    <source>
        <dbReference type="ARBA" id="ARBA00022516"/>
    </source>
</evidence>
<dbReference type="GO" id="GO:0005789">
    <property type="term" value="C:endoplasmic reticulum membrane"/>
    <property type="evidence" value="ECO:0007669"/>
    <property type="project" value="TreeGrafter"/>
</dbReference>
<keyword evidence="5" id="KW-0276">Fatty acid metabolism</keyword>
<name>A0A7R9LX68_9ACAR</name>
<dbReference type="EMBL" id="OC917941">
    <property type="protein sequence ID" value="CAD7648328.1"/>
    <property type="molecule type" value="Genomic_DNA"/>
</dbReference>
<evidence type="ECO:0000259" key="13">
    <source>
        <dbReference type="Pfam" id="PF00487"/>
    </source>
</evidence>
<evidence type="ECO:0000256" key="9">
    <source>
        <dbReference type="ARBA" id="ARBA00023098"/>
    </source>
</evidence>
<dbReference type="CDD" id="cd03505">
    <property type="entry name" value="Delta9-FADS-like"/>
    <property type="match status" value="1"/>
</dbReference>
<evidence type="ECO:0000256" key="4">
    <source>
        <dbReference type="ARBA" id="ARBA00022692"/>
    </source>
</evidence>
<proteinExistence type="inferred from homology"/>
<keyword evidence="9" id="KW-0443">Lipid metabolism</keyword>
<sequence>MTAGVHRLWSHRSYRAALPLRIILILCNTICYQNSVYEWARDHRVHHKHTDTDADPHNSRRGFFFAHCGWLMCQKHPDVVSEGRKIDTTDLLADPLVAFQYRNLMPMVIVGCFIMPTMVPWYFWSESVWNAYFVCGMLRWAAALNGTWCINSAAHKFGSQPYDVSIEPREHLLTSVLALGEGWHNYHHAFPWDYRASEWGWNVNGTTLVLDMLATIGWAHHRKRVSPEMVAARKARTGPQVHECAAIEYHEY</sequence>
<reference evidence="14" key="1">
    <citation type="submission" date="2020-11" db="EMBL/GenBank/DDBJ databases">
        <authorList>
            <person name="Tran Van P."/>
        </authorList>
    </citation>
    <scope>NUCLEOTIDE SEQUENCE</scope>
</reference>
<dbReference type="PANTHER" id="PTHR11351:SF31">
    <property type="entry name" value="DESATURASE 1, ISOFORM A-RELATED"/>
    <property type="match status" value="1"/>
</dbReference>
<dbReference type="EMBL" id="CAJPVJ010003116">
    <property type="protein sequence ID" value="CAG2167188.1"/>
    <property type="molecule type" value="Genomic_DNA"/>
</dbReference>
<feature type="domain" description="Fatty acid desaturase" evidence="13">
    <location>
        <begin position="4"/>
        <end position="191"/>
    </location>
</feature>
<comment type="subcellular location">
    <subcellularLocation>
        <location evidence="1">Membrane</location>
        <topology evidence="1">Multi-pass membrane protein</topology>
    </subcellularLocation>
</comment>
<evidence type="ECO:0000256" key="6">
    <source>
        <dbReference type="ARBA" id="ARBA00022989"/>
    </source>
</evidence>
<evidence type="ECO:0000256" key="11">
    <source>
        <dbReference type="ARBA" id="ARBA00023160"/>
    </source>
</evidence>
<keyword evidence="3 12" id="KW-0444">Lipid biosynthesis</keyword>
<keyword evidence="7 12" id="KW-0560">Oxidoreductase</keyword>
<comment type="domain">
    <text evidence="12">The histidine box domains are involved in binding the catalytic metal ions.</text>
</comment>
<evidence type="ECO:0000256" key="10">
    <source>
        <dbReference type="ARBA" id="ARBA00023136"/>
    </source>
</evidence>
<dbReference type="InterPro" id="IPR015876">
    <property type="entry name" value="Acyl-CoA_DS"/>
</dbReference>
<evidence type="ECO:0000256" key="1">
    <source>
        <dbReference type="ARBA" id="ARBA00004141"/>
    </source>
</evidence>
<keyword evidence="6" id="KW-1133">Transmembrane helix</keyword>
<organism evidence="14">
    <name type="scientific">Oppiella nova</name>
    <dbReference type="NCBI Taxonomy" id="334625"/>
    <lineage>
        <taxon>Eukaryota</taxon>
        <taxon>Metazoa</taxon>
        <taxon>Ecdysozoa</taxon>
        <taxon>Arthropoda</taxon>
        <taxon>Chelicerata</taxon>
        <taxon>Arachnida</taxon>
        <taxon>Acari</taxon>
        <taxon>Acariformes</taxon>
        <taxon>Sarcoptiformes</taxon>
        <taxon>Oribatida</taxon>
        <taxon>Brachypylina</taxon>
        <taxon>Oppioidea</taxon>
        <taxon>Oppiidae</taxon>
        <taxon>Oppiella</taxon>
    </lineage>
</organism>
<evidence type="ECO:0000256" key="7">
    <source>
        <dbReference type="ARBA" id="ARBA00023002"/>
    </source>
</evidence>
<dbReference type="GO" id="GO:0006636">
    <property type="term" value="P:unsaturated fatty acid biosynthetic process"/>
    <property type="evidence" value="ECO:0007669"/>
    <property type="project" value="TreeGrafter"/>
</dbReference>
<keyword evidence="8" id="KW-0408">Iron</keyword>
<evidence type="ECO:0000313" key="14">
    <source>
        <dbReference type="EMBL" id="CAD7648328.1"/>
    </source>
</evidence>
<comment type="cofactor">
    <cofactor evidence="12">
        <name>Fe(2+)</name>
        <dbReference type="ChEBI" id="CHEBI:29033"/>
    </cofactor>
</comment>
<dbReference type="OrthoDB" id="10260134at2759"/>
<dbReference type="PANTHER" id="PTHR11351">
    <property type="entry name" value="ACYL-COA DESATURASE"/>
    <property type="match status" value="1"/>
</dbReference>
<evidence type="ECO:0000256" key="12">
    <source>
        <dbReference type="RuleBase" id="RU000581"/>
    </source>
</evidence>
<dbReference type="AlphaFoldDB" id="A0A7R9LX68"/>
<dbReference type="GO" id="GO:0004768">
    <property type="term" value="F:stearoyl-CoA 9-desaturase activity"/>
    <property type="evidence" value="ECO:0007669"/>
    <property type="project" value="TreeGrafter"/>
</dbReference>
<protein>
    <recommendedName>
        <fullName evidence="13">Fatty acid desaturase domain-containing protein</fullName>
    </recommendedName>
</protein>
<dbReference type="Proteomes" id="UP000728032">
    <property type="component" value="Unassembled WGS sequence"/>
</dbReference>
<dbReference type="Pfam" id="PF00487">
    <property type="entry name" value="FA_desaturase"/>
    <property type="match status" value="1"/>
</dbReference>
<gene>
    <name evidence="14" type="ORF">ONB1V03_LOCUS6700</name>
</gene>
<dbReference type="GO" id="GO:0005506">
    <property type="term" value="F:iron ion binding"/>
    <property type="evidence" value="ECO:0007669"/>
    <property type="project" value="TreeGrafter"/>
</dbReference>
<dbReference type="InterPro" id="IPR005804">
    <property type="entry name" value="FA_desaturase_dom"/>
</dbReference>
<keyword evidence="11 12" id="KW-0275">Fatty acid biosynthesis</keyword>
<accession>A0A7R9LX68</accession>
<evidence type="ECO:0000256" key="8">
    <source>
        <dbReference type="ARBA" id="ARBA00023004"/>
    </source>
</evidence>
<evidence type="ECO:0000256" key="2">
    <source>
        <dbReference type="ARBA" id="ARBA00009295"/>
    </source>
</evidence>
<comment type="similarity">
    <text evidence="2 12">Belongs to the fatty acid desaturase type 1 family.</text>
</comment>
<dbReference type="PRINTS" id="PR00075">
    <property type="entry name" value="FACDDSATRASE"/>
</dbReference>
<evidence type="ECO:0000256" key="5">
    <source>
        <dbReference type="ARBA" id="ARBA00022832"/>
    </source>
</evidence>
<keyword evidence="4 12" id="KW-0812">Transmembrane</keyword>
<evidence type="ECO:0000313" key="15">
    <source>
        <dbReference type="Proteomes" id="UP000728032"/>
    </source>
</evidence>
<keyword evidence="15" id="KW-1185">Reference proteome</keyword>